<feature type="signal peptide" evidence="3">
    <location>
        <begin position="1"/>
        <end position="20"/>
    </location>
</feature>
<dbReference type="VEuPathDB" id="VectorBase:SCAU004810"/>
<feature type="domain" description="VM" evidence="4">
    <location>
        <begin position="94"/>
        <end position="130"/>
    </location>
</feature>
<gene>
    <name evidence="5" type="primary">106085121</name>
</gene>
<dbReference type="EnsemblMetazoa" id="SCAU004810-RA">
    <property type="protein sequence ID" value="SCAU004810-PA"/>
    <property type="gene ID" value="SCAU004810"/>
</dbReference>
<dbReference type="Pfam" id="PF10542">
    <property type="entry name" value="Vitelline_membr"/>
    <property type="match status" value="1"/>
</dbReference>
<proteinExistence type="predicted"/>
<sequence length="148" mass="15182">MKLFALNVIAVLYLCSFVAADNDTDMQERAYGGGAPSYGSPAAPSYSAPAAPAYSAPAASSYSAPAAPVSYSAPASPAYSAPAPAVPSYSAPMTIPAPPCPKNYLFSCQPTLTPAPCSAAAAYGNAAAYSQNYPVYAIPQYVNAYRRF</sequence>
<dbReference type="Proteomes" id="UP000095300">
    <property type="component" value="Unassembled WGS sequence"/>
</dbReference>
<evidence type="ECO:0000259" key="4">
    <source>
        <dbReference type="PROSITE" id="PS51137"/>
    </source>
</evidence>
<dbReference type="InterPro" id="IPR013135">
    <property type="entry name" value="Vitelline_membr_Cys-rich-dom"/>
</dbReference>
<feature type="region of interest" description="Disordered" evidence="2">
    <location>
        <begin position="45"/>
        <end position="85"/>
    </location>
</feature>
<accession>A0A1I8P4Q4</accession>
<evidence type="ECO:0000256" key="3">
    <source>
        <dbReference type="SAM" id="SignalP"/>
    </source>
</evidence>
<organism evidence="5 6">
    <name type="scientific">Stomoxys calcitrans</name>
    <name type="common">Stable fly</name>
    <name type="synonym">Conops calcitrans</name>
    <dbReference type="NCBI Taxonomy" id="35570"/>
    <lineage>
        <taxon>Eukaryota</taxon>
        <taxon>Metazoa</taxon>
        <taxon>Ecdysozoa</taxon>
        <taxon>Arthropoda</taxon>
        <taxon>Hexapoda</taxon>
        <taxon>Insecta</taxon>
        <taxon>Pterygota</taxon>
        <taxon>Neoptera</taxon>
        <taxon>Endopterygota</taxon>
        <taxon>Diptera</taxon>
        <taxon>Brachycera</taxon>
        <taxon>Muscomorpha</taxon>
        <taxon>Muscoidea</taxon>
        <taxon>Muscidae</taxon>
        <taxon>Stomoxys</taxon>
    </lineage>
</organism>
<feature type="chain" id="PRO_5009326154" description="VM domain-containing protein" evidence="3">
    <location>
        <begin position="21"/>
        <end position="148"/>
    </location>
</feature>
<dbReference type="KEGG" id="scac:106085121"/>
<name>A0A1I8P4Q4_STOCA</name>
<dbReference type="PROSITE" id="PS51137">
    <property type="entry name" value="VM"/>
    <property type="match status" value="1"/>
</dbReference>
<evidence type="ECO:0000313" key="6">
    <source>
        <dbReference type="Proteomes" id="UP000095300"/>
    </source>
</evidence>
<evidence type="ECO:0000313" key="5">
    <source>
        <dbReference type="EnsemblMetazoa" id="SCAU004810-PA"/>
    </source>
</evidence>
<keyword evidence="1 3" id="KW-0732">Signal</keyword>
<dbReference type="AlphaFoldDB" id="A0A1I8P4Q4"/>
<evidence type="ECO:0000256" key="1">
    <source>
        <dbReference type="ARBA" id="ARBA00022729"/>
    </source>
</evidence>
<reference evidence="5" key="1">
    <citation type="submission" date="2020-05" db="UniProtKB">
        <authorList>
            <consortium name="EnsemblMetazoa"/>
        </authorList>
    </citation>
    <scope>IDENTIFICATION</scope>
    <source>
        <strain evidence="5">USDA</strain>
    </source>
</reference>
<protein>
    <recommendedName>
        <fullName evidence="4">VM domain-containing protein</fullName>
    </recommendedName>
</protein>
<evidence type="ECO:0000256" key="2">
    <source>
        <dbReference type="SAM" id="MobiDB-lite"/>
    </source>
</evidence>
<keyword evidence="6" id="KW-1185">Reference proteome</keyword>